<dbReference type="InterPro" id="IPR036388">
    <property type="entry name" value="WH-like_DNA-bd_sf"/>
</dbReference>
<dbReference type="Gene3D" id="3.40.930.10">
    <property type="entry name" value="Mannitol-specific EII, Chain A"/>
    <property type="match status" value="1"/>
</dbReference>
<dbReference type="InterPro" id="IPR016152">
    <property type="entry name" value="PTrfase/Anion_transptr"/>
</dbReference>
<evidence type="ECO:0000259" key="4">
    <source>
        <dbReference type="PROSITE" id="PS51094"/>
    </source>
</evidence>
<evidence type="ECO:0000313" key="7">
    <source>
        <dbReference type="Proteomes" id="UP000283683"/>
    </source>
</evidence>
<dbReference type="InterPro" id="IPR050661">
    <property type="entry name" value="BglG_antiterminators"/>
</dbReference>
<dbReference type="EMBL" id="QSAZ01000011">
    <property type="protein sequence ID" value="RGW86259.1"/>
    <property type="molecule type" value="Genomic_DNA"/>
</dbReference>
<dbReference type="Pfam" id="PF00874">
    <property type="entry name" value="PRD"/>
    <property type="match status" value="2"/>
</dbReference>
<reference evidence="6 7" key="1">
    <citation type="submission" date="2018-08" db="EMBL/GenBank/DDBJ databases">
        <title>A genome reference for cultivated species of the human gut microbiota.</title>
        <authorList>
            <person name="Zou Y."/>
            <person name="Xue W."/>
            <person name="Luo G."/>
        </authorList>
    </citation>
    <scope>NUCLEOTIDE SEQUENCE [LARGE SCALE GENOMIC DNA]</scope>
    <source>
        <strain evidence="6 7">AF06-19</strain>
    </source>
</reference>
<dbReference type="PANTHER" id="PTHR30185">
    <property type="entry name" value="CRYPTIC BETA-GLUCOSIDE BGL OPERON ANTITERMINATOR"/>
    <property type="match status" value="1"/>
</dbReference>
<protein>
    <submittedName>
        <fullName evidence="6">PRD domain-containing protein</fullName>
    </submittedName>
</protein>
<feature type="domain" description="PTS EIIA type-2" evidence="4">
    <location>
        <begin position="537"/>
        <end position="681"/>
    </location>
</feature>
<accession>A0A413DJJ4</accession>
<dbReference type="AlphaFoldDB" id="A0A413DJJ4"/>
<evidence type="ECO:0000256" key="1">
    <source>
        <dbReference type="ARBA" id="ARBA00022737"/>
    </source>
</evidence>
<gene>
    <name evidence="6" type="ORF">DWV45_11355</name>
</gene>
<comment type="caution">
    <text evidence="6">The sequence shown here is derived from an EMBL/GenBank/DDBJ whole genome shotgun (WGS) entry which is preliminary data.</text>
</comment>
<organism evidence="6 7">
    <name type="scientific">Agathobacter rectalis</name>
    <dbReference type="NCBI Taxonomy" id="39491"/>
    <lineage>
        <taxon>Bacteria</taxon>
        <taxon>Bacillati</taxon>
        <taxon>Bacillota</taxon>
        <taxon>Clostridia</taxon>
        <taxon>Lachnospirales</taxon>
        <taxon>Lachnospiraceae</taxon>
        <taxon>Agathobacter</taxon>
    </lineage>
</organism>
<dbReference type="Gene3D" id="1.10.10.10">
    <property type="entry name" value="Winged helix-like DNA-binding domain superfamily/Winged helix DNA-binding domain"/>
    <property type="match status" value="1"/>
</dbReference>
<dbReference type="SUPFAM" id="SSF63520">
    <property type="entry name" value="PTS-regulatory domain, PRD"/>
    <property type="match status" value="2"/>
</dbReference>
<evidence type="ECO:0000256" key="2">
    <source>
        <dbReference type="ARBA" id="ARBA00023015"/>
    </source>
</evidence>
<evidence type="ECO:0000256" key="3">
    <source>
        <dbReference type="ARBA" id="ARBA00023163"/>
    </source>
</evidence>
<dbReference type="PROSITE" id="PS51094">
    <property type="entry name" value="PTS_EIIA_TYPE_2"/>
    <property type="match status" value="1"/>
</dbReference>
<dbReference type="InterPro" id="IPR036390">
    <property type="entry name" value="WH_DNA-bd_sf"/>
</dbReference>
<dbReference type="SUPFAM" id="SSF46785">
    <property type="entry name" value="Winged helix' DNA-binding domain"/>
    <property type="match status" value="1"/>
</dbReference>
<evidence type="ECO:0000259" key="5">
    <source>
        <dbReference type="PROSITE" id="PS51372"/>
    </source>
</evidence>
<name>A0A413DJJ4_9FIRM</name>
<keyword evidence="1" id="KW-0677">Repeat</keyword>
<dbReference type="PANTHER" id="PTHR30185:SF18">
    <property type="entry name" value="TRANSCRIPTIONAL REGULATOR MTLR"/>
    <property type="match status" value="1"/>
</dbReference>
<keyword evidence="2" id="KW-0805">Transcription regulation</keyword>
<dbReference type="InterPro" id="IPR011608">
    <property type="entry name" value="PRD"/>
</dbReference>
<feature type="domain" description="PRD" evidence="5">
    <location>
        <begin position="199"/>
        <end position="306"/>
    </location>
</feature>
<feature type="domain" description="PRD" evidence="5">
    <location>
        <begin position="312"/>
        <end position="419"/>
    </location>
</feature>
<dbReference type="Gene3D" id="1.10.1790.10">
    <property type="entry name" value="PRD domain"/>
    <property type="match status" value="2"/>
</dbReference>
<dbReference type="PROSITE" id="PS51372">
    <property type="entry name" value="PRD_2"/>
    <property type="match status" value="2"/>
</dbReference>
<dbReference type="RefSeq" id="WP_118327012.1">
    <property type="nucleotide sequence ID" value="NZ_QSAZ01000011.1"/>
</dbReference>
<evidence type="ECO:0000313" key="6">
    <source>
        <dbReference type="EMBL" id="RGW86259.1"/>
    </source>
</evidence>
<proteinExistence type="predicted"/>
<dbReference type="Proteomes" id="UP000283683">
    <property type="component" value="Unassembled WGS sequence"/>
</dbReference>
<dbReference type="Pfam" id="PF00359">
    <property type="entry name" value="PTS_EIIA_2"/>
    <property type="match status" value="1"/>
</dbReference>
<keyword evidence="3" id="KW-0804">Transcription</keyword>
<dbReference type="SUPFAM" id="SSF55804">
    <property type="entry name" value="Phoshotransferase/anion transport protein"/>
    <property type="match status" value="1"/>
</dbReference>
<sequence>MELTPRIKQILQFVLEKNEPVLEQDIAQHIGVSKRTVQREFDYIAAGLVDYDLSLCKKKNIGVWIDGDAVNLNRLRKEVTETQNNNFSDKNTRRKYLIYELLREKIPKKLFYFSNLFGVSEATISHDLDVVEKKLAGYRLSLIRKPGFGVIVDGKEKDIRTALHYFVNDNMDDESMRSMFFENREALLRAMKNYNSVKVYGLLNSSVVDRVIQVFEDIDENRFNHMAEDSYIGLLIHTAIAVDRIMKGNVIEDTDLPVNVQFDDDYPAAAHLIEALESEFDIKLPKSEFSNILLYIKGSKQNRYNMEDDEELGAEKLLDIIDKLIGVFDATDACEMRQDDELIYGLMMDLQPAIIRIENELYVYNPLEAQIKSEYPEVFAQCRQAAYVIEKATGHKVPDSEVGYLAIHFGAAMERIHERKRRRRPVEIGIVCAGGLGVARLMSTKIRGFLREDVTIKTYWSDEITPYVASKTDFFVSGLVLDNPDIDIVKVSPLINANDIMAIRLKVDEYSRMPSKQEDIDFNEQLSQINEIVSKIKRLTKNYSNYRADSASTMEQLVERMSYVITDSMAAADTLKNDIMKRERVMTQVFPELDFALFHCKTKAVNSIVFKTMTPEDGACFTDESMKNIKAAVFLAAPMDKGETDTEIMGRISSAFVEEEGLLPSIFEENVEETRRIIKKALKTYFNEYISKMQ</sequence>
<dbReference type="GO" id="GO:0006355">
    <property type="term" value="P:regulation of DNA-templated transcription"/>
    <property type="evidence" value="ECO:0007669"/>
    <property type="project" value="InterPro"/>
</dbReference>
<dbReference type="InterPro" id="IPR036634">
    <property type="entry name" value="PRD_sf"/>
</dbReference>
<dbReference type="InterPro" id="IPR002178">
    <property type="entry name" value="PTS_EIIA_type-2_dom"/>
</dbReference>